<comment type="similarity">
    <text evidence="1 2">Belongs to the anti-sigma-factor antagonist family.</text>
</comment>
<dbReference type="NCBIfam" id="TIGR00377">
    <property type="entry name" value="ant_ant_sig"/>
    <property type="match status" value="1"/>
</dbReference>
<evidence type="ECO:0000313" key="4">
    <source>
        <dbReference type="EMBL" id="TVM31766.1"/>
    </source>
</evidence>
<dbReference type="AlphaFoldDB" id="A0A6P1ZDE1"/>
<dbReference type="EMBL" id="QMIF01000014">
    <property type="protein sequence ID" value="TVM31766.1"/>
    <property type="molecule type" value="Genomic_DNA"/>
</dbReference>
<evidence type="ECO:0000259" key="3">
    <source>
        <dbReference type="PROSITE" id="PS50801"/>
    </source>
</evidence>
<organism evidence="4 5">
    <name type="scientific">Oceanidesulfovibrio marinus</name>
    <dbReference type="NCBI Taxonomy" id="370038"/>
    <lineage>
        <taxon>Bacteria</taxon>
        <taxon>Pseudomonadati</taxon>
        <taxon>Thermodesulfobacteriota</taxon>
        <taxon>Desulfovibrionia</taxon>
        <taxon>Desulfovibrionales</taxon>
        <taxon>Desulfovibrionaceae</taxon>
        <taxon>Oceanidesulfovibrio</taxon>
    </lineage>
</organism>
<dbReference type="InterPro" id="IPR003658">
    <property type="entry name" value="Anti-sigma_ant"/>
</dbReference>
<dbReference type="InterPro" id="IPR036513">
    <property type="entry name" value="STAS_dom_sf"/>
</dbReference>
<dbReference type="Pfam" id="PF01740">
    <property type="entry name" value="STAS"/>
    <property type="match status" value="1"/>
</dbReference>
<reference evidence="4 5" key="1">
    <citation type="submission" date="2018-06" db="EMBL/GenBank/DDBJ databases">
        <title>Complete genome of Desulfovibrio marinus P48SEP.</title>
        <authorList>
            <person name="Crispim J.S."/>
            <person name="Vidigal P.M.P."/>
            <person name="Silva L.C.F."/>
            <person name="Araujo L.C."/>
            <person name="Laguardia C.N."/>
            <person name="Dias R.S."/>
            <person name="Sousa M.P."/>
            <person name="Paula S.O."/>
            <person name="Silva C."/>
        </authorList>
    </citation>
    <scope>NUCLEOTIDE SEQUENCE [LARGE SCALE GENOMIC DNA]</scope>
    <source>
        <strain evidence="4 5">P48SEP</strain>
    </source>
</reference>
<dbReference type="SUPFAM" id="SSF52091">
    <property type="entry name" value="SpoIIaa-like"/>
    <property type="match status" value="1"/>
</dbReference>
<evidence type="ECO:0000256" key="2">
    <source>
        <dbReference type="RuleBase" id="RU003749"/>
    </source>
</evidence>
<dbReference type="Gene3D" id="3.30.750.24">
    <property type="entry name" value="STAS domain"/>
    <property type="match status" value="1"/>
</dbReference>
<proteinExistence type="inferred from homology"/>
<dbReference type="GO" id="GO:0043856">
    <property type="term" value="F:anti-sigma factor antagonist activity"/>
    <property type="evidence" value="ECO:0007669"/>
    <property type="project" value="InterPro"/>
</dbReference>
<dbReference type="Proteomes" id="UP000434052">
    <property type="component" value="Unassembled WGS sequence"/>
</dbReference>
<dbReference type="CDD" id="cd07043">
    <property type="entry name" value="STAS_anti-anti-sigma_factors"/>
    <property type="match status" value="1"/>
</dbReference>
<comment type="caution">
    <text evidence="4">The sequence shown here is derived from an EMBL/GenBank/DDBJ whole genome shotgun (WGS) entry which is preliminary data.</text>
</comment>
<gene>
    <name evidence="4" type="ORF">DQK91_17690</name>
</gene>
<dbReference type="PANTHER" id="PTHR33495">
    <property type="entry name" value="ANTI-SIGMA FACTOR ANTAGONIST TM_1081-RELATED-RELATED"/>
    <property type="match status" value="1"/>
</dbReference>
<dbReference type="PROSITE" id="PS50801">
    <property type="entry name" value="STAS"/>
    <property type="match status" value="1"/>
</dbReference>
<evidence type="ECO:0000256" key="1">
    <source>
        <dbReference type="ARBA" id="ARBA00009013"/>
    </source>
</evidence>
<protein>
    <recommendedName>
        <fullName evidence="2">Anti-sigma factor antagonist</fullName>
    </recommendedName>
</protein>
<name>A0A6P1ZDE1_9BACT</name>
<evidence type="ECO:0000313" key="5">
    <source>
        <dbReference type="Proteomes" id="UP000434052"/>
    </source>
</evidence>
<dbReference type="OrthoDB" id="9796076at2"/>
<sequence length="114" mass="12701">MQIETTQKNGVIVVRMKARELAYSVCEEFQHAMEELLASGHSTLLIDFSTIEFMDSSGIGTLISLRNKAHEKGGEVALARIAASVQKVLRITQLDKIFPVYDELEHGVRELAAR</sequence>
<dbReference type="InterPro" id="IPR002645">
    <property type="entry name" value="STAS_dom"/>
</dbReference>
<feature type="domain" description="STAS" evidence="3">
    <location>
        <begin position="20"/>
        <end position="111"/>
    </location>
</feature>
<dbReference type="RefSeq" id="WP_144306724.1">
    <property type="nucleotide sequence ID" value="NZ_QMIF01000014.1"/>
</dbReference>
<accession>A0A6P1ZDE1</accession>